<accession>A0ABV8A856</accession>
<dbReference type="Proteomes" id="UP001595748">
    <property type="component" value="Unassembled WGS sequence"/>
</dbReference>
<name>A0ABV8A856_9DEIO</name>
<keyword evidence="1" id="KW-0472">Membrane</keyword>
<feature type="transmembrane region" description="Helical" evidence="1">
    <location>
        <begin position="66"/>
        <end position="88"/>
    </location>
</feature>
<dbReference type="EMBL" id="JBHRZF010000144">
    <property type="protein sequence ID" value="MFC3861501.1"/>
    <property type="molecule type" value="Genomic_DNA"/>
</dbReference>
<keyword evidence="1" id="KW-0812">Transmembrane</keyword>
<comment type="caution">
    <text evidence="2">The sequence shown here is derived from an EMBL/GenBank/DDBJ whole genome shotgun (WGS) entry which is preliminary data.</text>
</comment>
<evidence type="ECO:0000313" key="2">
    <source>
        <dbReference type="EMBL" id="MFC3861501.1"/>
    </source>
</evidence>
<sequence length="93" mass="9649">MGRALLGGGIGALRAGHSGALEGMRWSAVALAVTAGLLVATQVRPDQGATRGMMPGGYSGQAPREYQFSGTLIALLACGVCWLVWSALSRYWP</sequence>
<keyword evidence="3" id="KW-1185">Reference proteome</keyword>
<evidence type="ECO:0000256" key="1">
    <source>
        <dbReference type="SAM" id="Phobius"/>
    </source>
</evidence>
<evidence type="ECO:0000313" key="3">
    <source>
        <dbReference type="Proteomes" id="UP001595748"/>
    </source>
</evidence>
<gene>
    <name evidence="2" type="ORF">ACFOPQ_12095</name>
</gene>
<protein>
    <submittedName>
        <fullName evidence="2">Uncharacterized protein</fullName>
    </submittedName>
</protein>
<dbReference type="RefSeq" id="WP_380078462.1">
    <property type="nucleotide sequence ID" value="NZ_JBHRZF010000144.1"/>
</dbReference>
<feature type="transmembrane region" description="Helical" evidence="1">
    <location>
        <begin position="28"/>
        <end position="45"/>
    </location>
</feature>
<proteinExistence type="predicted"/>
<organism evidence="2 3">
    <name type="scientific">Deinococcus antarcticus</name>
    <dbReference type="NCBI Taxonomy" id="1298767"/>
    <lineage>
        <taxon>Bacteria</taxon>
        <taxon>Thermotogati</taxon>
        <taxon>Deinococcota</taxon>
        <taxon>Deinococci</taxon>
        <taxon>Deinococcales</taxon>
        <taxon>Deinococcaceae</taxon>
        <taxon>Deinococcus</taxon>
    </lineage>
</organism>
<reference evidence="3" key="1">
    <citation type="journal article" date="2019" name="Int. J. Syst. Evol. Microbiol.">
        <title>The Global Catalogue of Microorganisms (GCM) 10K type strain sequencing project: providing services to taxonomists for standard genome sequencing and annotation.</title>
        <authorList>
            <consortium name="The Broad Institute Genomics Platform"/>
            <consortium name="The Broad Institute Genome Sequencing Center for Infectious Disease"/>
            <person name="Wu L."/>
            <person name="Ma J."/>
        </authorList>
    </citation>
    <scope>NUCLEOTIDE SEQUENCE [LARGE SCALE GENOMIC DNA]</scope>
    <source>
        <strain evidence="3">CCTCC AB 2013263</strain>
    </source>
</reference>
<keyword evidence="1" id="KW-1133">Transmembrane helix</keyword>